<proteinExistence type="predicted"/>
<accession>A0ABS8RCS4</accession>
<reference evidence="1 2" key="1">
    <citation type="submission" date="2021-12" db="EMBL/GenBank/DDBJ databases">
        <title>A phylogenomic analysis of Limosilactobacillus reuteri reveals ancient and stable evolutionary relationships with rodents and birds and zoonotic transmission to humans.</title>
        <authorList>
            <person name="Li F."/>
            <person name="Li X."/>
            <person name="Cheng C."/>
            <person name="Tollenaar S."/>
            <person name="Zhang J.S."/>
            <person name="Simpson D."/>
            <person name="Tasseva G."/>
            <person name="Perez-Munoz M.E."/>
            <person name="Frese S."/>
            <person name="Gaenzle M.G."/>
            <person name="Walter J."/>
            <person name="Zheng J."/>
        </authorList>
    </citation>
    <scope>NUCLEOTIDE SEQUENCE [LARGE SCALE GENOMIC DNA]</scope>
    <source>
        <strain evidence="1 2">WF-AF5-A</strain>
    </source>
</reference>
<protein>
    <submittedName>
        <fullName evidence="1">Uncharacterized protein</fullName>
    </submittedName>
</protein>
<comment type="caution">
    <text evidence="1">The sequence shown here is derived from an EMBL/GenBank/DDBJ whole genome shotgun (WGS) entry which is preliminary data.</text>
</comment>
<sequence>MKLTEKQKNCKYCHYPYKKMWMFNNLLYLQIEFDADEYYLRVMPNDDPEDVGALYDLTDEEKIYTCLKCGRPLDGEEE</sequence>
<dbReference type="RefSeq" id="WP_231795710.1">
    <property type="nucleotide sequence ID" value="NZ_JAJPDJ010000060.1"/>
</dbReference>
<dbReference type="EMBL" id="JAJPDJ010000060">
    <property type="protein sequence ID" value="MCD7138778.1"/>
    <property type="molecule type" value="Genomic_DNA"/>
</dbReference>
<name>A0ABS8RCS4_9LACO</name>
<keyword evidence="2" id="KW-1185">Reference proteome</keyword>
<dbReference type="Proteomes" id="UP001200032">
    <property type="component" value="Unassembled WGS sequence"/>
</dbReference>
<evidence type="ECO:0000313" key="2">
    <source>
        <dbReference type="Proteomes" id="UP001200032"/>
    </source>
</evidence>
<gene>
    <name evidence="1" type="ORF">LTY59_06040</name>
</gene>
<organism evidence="1 2">
    <name type="scientific">Limosilactobacillus balticus</name>
    <dbReference type="NCBI Taxonomy" id="2759747"/>
    <lineage>
        <taxon>Bacteria</taxon>
        <taxon>Bacillati</taxon>
        <taxon>Bacillota</taxon>
        <taxon>Bacilli</taxon>
        <taxon>Lactobacillales</taxon>
        <taxon>Lactobacillaceae</taxon>
        <taxon>Limosilactobacillus</taxon>
    </lineage>
</organism>
<evidence type="ECO:0000313" key="1">
    <source>
        <dbReference type="EMBL" id="MCD7138778.1"/>
    </source>
</evidence>